<evidence type="ECO:0000313" key="8">
    <source>
        <dbReference type="Proteomes" id="UP000585614"/>
    </source>
</evidence>
<evidence type="ECO:0000313" key="7">
    <source>
        <dbReference type="Proteomes" id="UP000472240"/>
    </source>
</evidence>
<dbReference type="OrthoDB" id="10058437at2759"/>
<dbReference type="RefSeq" id="XP_032957962.1">
    <property type="nucleotide sequence ID" value="XM_033102071.1"/>
</dbReference>
<evidence type="ECO:0000256" key="3">
    <source>
        <dbReference type="ARBA" id="ARBA00022553"/>
    </source>
</evidence>
<dbReference type="Gene3D" id="1.10.533.10">
    <property type="entry name" value="Death Domain, Fas"/>
    <property type="match status" value="1"/>
</dbReference>
<evidence type="ECO:0000259" key="4">
    <source>
        <dbReference type="PROSITE" id="PS50824"/>
    </source>
</evidence>
<dbReference type="KEGG" id="rfq:117019850"/>
<dbReference type="OMA" id="QLVASYY"/>
<proteinExistence type="predicted"/>
<dbReference type="GO" id="GO:0043124">
    <property type="term" value="P:negative regulation of canonical NF-kappaB signal transduction"/>
    <property type="evidence" value="ECO:0007669"/>
    <property type="project" value="Ensembl"/>
</dbReference>
<sequence length="89" mass="10208">MGKKRDVILEVLENLDPSELKKFKLKLAVVPLRDGFRNIPRGSLVALDPVDLTDKLTAFYREDYGAEITAEVLRDMGMQEEAFRLQELQ</sequence>
<dbReference type="Ensembl" id="ENSRFET00010034072.1">
    <property type="protein sequence ID" value="ENSRFEP00010031425.1"/>
    <property type="gene ID" value="ENSRFEG00010020789.1"/>
</dbReference>
<dbReference type="Proteomes" id="UP000472240">
    <property type="component" value="Unplaced"/>
</dbReference>
<dbReference type="GO" id="GO:0032731">
    <property type="term" value="P:positive regulation of interleukin-1 beta production"/>
    <property type="evidence" value="ECO:0007669"/>
    <property type="project" value="Ensembl"/>
</dbReference>
<dbReference type="GO" id="GO:0030291">
    <property type="term" value="F:protein serine/threonine kinase inhibitor activity"/>
    <property type="evidence" value="ECO:0007669"/>
    <property type="project" value="Ensembl"/>
</dbReference>
<dbReference type="GO" id="GO:0010804">
    <property type="term" value="P:negative regulation of tumor necrosis factor-mediated signaling pathway"/>
    <property type="evidence" value="ECO:0007669"/>
    <property type="project" value="Ensembl"/>
</dbReference>
<dbReference type="AlphaFoldDB" id="A0A671G0P3"/>
<dbReference type="PROSITE" id="PS50824">
    <property type="entry name" value="DAPIN"/>
    <property type="match status" value="1"/>
</dbReference>
<comment type="subcellular location">
    <subcellularLocation>
        <location evidence="1">Cytoplasm</location>
    </subcellularLocation>
</comment>
<dbReference type="SMART" id="SM01289">
    <property type="entry name" value="PYRIN"/>
    <property type="match status" value="1"/>
</dbReference>
<feature type="domain" description="Pyrin" evidence="4">
    <location>
        <begin position="1"/>
        <end position="89"/>
    </location>
</feature>
<reference evidence="5 8" key="1">
    <citation type="journal article" date="2020" name="Nature">
        <title>Six reference-quality genomes reveal evolution of bat adaptations.</title>
        <authorList>
            <person name="Jebb D."/>
            <person name="Huang Z."/>
            <person name="Pippel M."/>
            <person name="Hughes G.M."/>
            <person name="Lavrichenko K."/>
            <person name="Devanna P."/>
            <person name="Winkler S."/>
            <person name="Jermiin L.S."/>
            <person name="Skirmuntt E.C."/>
            <person name="Katzourakis A."/>
            <person name="Burkitt-Gray L."/>
            <person name="Ray D.A."/>
            <person name="Sullivan K.A.M."/>
            <person name="Roscito J.G."/>
            <person name="Kirilenko B.M."/>
            <person name="Davalos L.M."/>
            <person name="Corthals A.P."/>
            <person name="Power M.L."/>
            <person name="Jones G."/>
            <person name="Ransome R.D."/>
            <person name="Dechmann D.K.N."/>
            <person name="Locatelli A.G."/>
            <person name="Puechmaille S.J."/>
            <person name="Fedrigo O."/>
            <person name="Jarvis E.D."/>
            <person name="Hiller M."/>
            <person name="Vernes S.C."/>
            <person name="Myers E.W."/>
            <person name="Teeling E.C."/>
        </authorList>
    </citation>
    <scope>NUCLEOTIDE SEQUENCE [LARGE SCALE GENOMIC DNA]</scope>
    <source>
        <strain evidence="5">MRhiFer1</strain>
        <tissue evidence="5">Lung</tissue>
    </source>
</reference>
<reference evidence="6" key="2">
    <citation type="submission" date="2025-05" db="UniProtKB">
        <authorList>
            <consortium name="Ensembl"/>
        </authorList>
    </citation>
    <scope>IDENTIFICATION</scope>
</reference>
<dbReference type="SUPFAM" id="SSF47986">
    <property type="entry name" value="DEATH domain"/>
    <property type="match status" value="1"/>
</dbReference>
<keyword evidence="2" id="KW-0963">Cytoplasm</keyword>
<dbReference type="GO" id="GO:0045087">
    <property type="term" value="P:innate immune response"/>
    <property type="evidence" value="ECO:0007669"/>
    <property type="project" value="Ensembl"/>
</dbReference>
<organism evidence="6 7">
    <name type="scientific">Rhinolophus ferrumequinum</name>
    <name type="common">Greater horseshoe bat</name>
    <dbReference type="NCBI Taxonomy" id="59479"/>
    <lineage>
        <taxon>Eukaryota</taxon>
        <taxon>Metazoa</taxon>
        <taxon>Chordata</taxon>
        <taxon>Craniata</taxon>
        <taxon>Vertebrata</taxon>
        <taxon>Euteleostomi</taxon>
        <taxon>Mammalia</taxon>
        <taxon>Eutheria</taxon>
        <taxon>Laurasiatheria</taxon>
        <taxon>Chiroptera</taxon>
        <taxon>Yinpterochiroptera</taxon>
        <taxon>Rhinolophoidea</taxon>
        <taxon>Rhinolophidae</taxon>
        <taxon>Rhinolophinae</taxon>
        <taxon>Rhinolophus</taxon>
    </lineage>
</organism>
<dbReference type="GO" id="GO:2000660">
    <property type="term" value="P:negative regulation of interleukin-1-mediated signaling pathway"/>
    <property type="evidence" value="ECO:0007669"/>
    <property type="project" value="Ensembl"/>
</dbReference>
<accession>A0A671G0P3</accession>
<dbReference type="FunFam" id="1.10.533.10:FF:000053">
    <property type="entry name" value="Apoptosis-associated speck-like protein containing a CARD"/>
    <property type="match status" value="1"/>
</dbReference>
<name>A0A671G0P3_RHIFE</name>
<protein>
    <submittedName>
        <fullName evidence="5 6">Pyrin domain containing 1</fullName>
    </submittedName>
</protein>
<dbReference type="EMBL" id="JACAGC010000030">
    <property type="protein sequence ID" value="KAF6271696.1"/>
    <property type="molecule type" value="Genomic_DNA"/>
</dbReference>
<dbReference type="Pfam" id="PF02758">
    <property type="entry name" value="PYRIN"/>
    <property type="match status" value="1"/>
</dbReference>
<keyword evidence="7" id="KW-1185">Reference proteome</keyword>
<gene>
    <name evidence="6" type="primary">PYDC1</name>
    <name evidence="5" type="ORF">mRhiFer1_013899</name>
</gene>
<dbReference type="InterPro" id="IPR004020">
    <property type="entry name" value="DAPIN"/>
</dbReference>
<evidence type="ECO:0000256" key="2">
    <source>
        <dbReference type="ARBA" id="ARBA00022490"/>
    </source>
</evidence>
<dbReference type="Proteomes" id="UP000585614">
    <property type="component" value="Unassembled WGS sequence"/>
</dbReference>
<keyword evidence="3" id="KW-0597">Phosphoprotein</keyword>
<evidence type="ECO:0000313" key="5">
    <source>
        <dbReference type="EMBL" id="KAF6271696.1"/>
    </source>
</evidence>
<dbReference type="GO" id="GO:0120283">
    <property type="term" value="F:protein serine/threonine kinase binding"/>
    <property type="evidence" value="ECO:0007669"/>
    <property type="project" value="Ensembl"/>
</dbReference>
<dbReference type="GeneTree" id="ENSGT00940000164730"/>
<dbReference type="GO" id="GO:0008385">
    <property type="term" value="C:IkappaB kinase complex"/>
    <property type="evidence" value="ECO:0007669"/>
    <property type="project" value="Ensembl"/>
</dbReference>
<dbReference type="GeneID" id="117019850"/>
<dbReference type="CTD" id="260434"/>
<dbReference type="InterPro" id="IPR011029">
    <property type="entry name" value="DEATH-like_dom_sf"/>
</dbReference>
<evidence type="ECO:0000256" key="1">
    <source>
        <dbReference type="ARBA" id="ARBA00004496"/>
    </source>
</evidence>
<evidence type="ECO:0000313" key="6">
    <source>
        <dbReference type="Ensembl" id="ENSRFEP00010031425.1"/>
    </source>
</evidence>
<dbReference type="GO" id="GO:0005634">
    <property type="term" value="C:nucleus"/>
    <property type="evidence" value="ECO:0007669"/>
    <property type="project" value="Ensembl"/>
</dbReference>
<dbReference type="CDD" id="cd08321">
    <property type="entry name" value="Pyrin_ASC-like"/>
    <property type="match status" value="1"/>
</dbReference>